<organism evidence="1 2">
    <name type="scientific">Eiseniibacteriota bacterium</name>
    <dbReference type="NCBI Taxonomy" id="2212470"/>
    <lineage>
        <taxon>Bacteria</taxon>
        <taxon>Candidatus Eiseniibacteriota</taxon>
    </lineage>
</organism>
<evidence type="ECO:0000313" key="2">
    <source>
        <dbReference type="Proteomes" id="UP000580839"/>
    </source>
</evidence>
<sequence length="119" mass="12575">MLQTTMIPSILDAEPVGAGLKLGVDESAGLPPFPSCRSRSKPNWDFCCGSLMSSHGSPWFGVRRAWASAGDTNIGGSRAAHEPTKSILDRGGVVLGIDEGELRHARAVLVGSDAEDEER</sequence>
<accession>A0A849SIK9</accession>
<dbReference type="EMBL" id="JABFRW010000010">
    <property type="protein sequence ID" value="NOT32727.1"/>
    <property type="molecule type" value="Genomic_DNA"/>
</dbReference>
<name>A0A849SIK9_UNCEI</name>
<dbReference type="AlphaFoldDB" id="A0A849SIK9"/>
<gene>
    <name evidence="1" type="ORF">HOP12_01010</name>
</gene>
<evidence type="ECO:0000313" key="1">
    <source>
        <dbReference type="EMBL" id="NOT32727.1"/>
    </source>
</evidence>
<reference evidence="1 2" key="1">
    <citation type="submission" date="2020-04" db="EMBL/GenBank/DDBJ databases">
        <title>Metagenomic profiling of ammonia- and methane-oxidizing microorganisms in a Dutch drinking water treatment plant.</title>
        <authorList>
            <person name="Poghosyan L."/>
            <person name="Leucker S."/>
        </authorList>
    </citation>
    <scope>NUCLEOTIDE SEQUENCE [LARGE SCALE GENOMIC DNA]</scope>
    <source>
        <strain evidence="1">S-RSF-IL-03</strain>
    </source>
</reference>
<comment type="caution">
    <text evidence="1">The sequence shown here is derived from an EMBL/GenBank/DDBJ whole genome shotgun (WGS) entry which is preliminary data.</text>
</comment>
<dbReference type="Proteomes" id="UP000580839">
    <property type="component" value="Unassembled WGS sequence"/>
</dbReference>
<proteinExistence type="predicted"/>
<protein>
    <submittedName>
        <fullName evidence="1">Uncharacterized protein</fullName>
    </submittedName>
</protein>